<comment type="caution">
    <text evidence="2">The sequence shown here is derived from an EMBL/GenBank/DDBJ whole genome shotgun (WGS) entry which is preliminary data.</text>
</comment>
<evidence type="ECO:0000259" key="1">
    <source>
        <dbReference type="Pfam" id="PF03417"/>
    </source>
</evidence>
<dbReference type="PANTHER" id="PTHR34180:SF1">
    <property type="entry name" value="BETA-ALANYL-DOPAMINE_CARCININE HYDROLASE"/>
    <property type="match status" value="1"/>
</dbReference>
<dbReference type="Gene3D" id="1.10.10.2120">
    <property type="match status" value="1"/>
</dbReference>
<organism evidence="2 3">
    <name type="scientific">Streptomyces fragilis</name>
    <dbReference type="NCBI Taxonomy" id="67301"/>
    <lineage>
        <taxon>Bacteria</taxon>
        <taxon>Bacillati</taxon>
        <taxon>Actinomycetota</taxon>
        <taxon>Actinomycetes</taxon>
        <taxon>Kitasatosporales</taxon>
        <taxon>Streptomycetaceae</taxon>
        <taxon>Streptomyces</taxon>
    </lineage>
</organism>
<proteinExistence type="predicted"/>
<dbReference type="EMBL" id="JBEZUR010000001">
    <property type="protein sequence ID" value="MEU3552837.1"/>
    <property type="molecule type" value="Genomic_DNA"/>
</dbReference>
<feature type="domain" description="Peptidase C45 hydrolase" evidence="1">
    <location>
        <begin position="120"/>
        <end position="260"/>
    </location>
</feature>
<keyword evidence="3" id="KW-1185">Reference proteome</keyword>
<evidence type="ECO:0000313" key="3">
    <source>
        <dbReference type="Proteomes" id="UP001550850"/>
    </source>
</evidence>
<dbReference type="InterPro" id="IPR047801">
    <property type="entry name" value="Peptidase_C45"/>
</dbReference>
<evidence type="ECO:0000313" key="2">
    <source>
        <dbReference type="EMBL" id="MEU3552837.1"/>
    </source>
</evidence>
<dbReference type="RefSeq" id="WP_108953678.1">
    <property type="nucleotide sequence ID" value="NZ_BEVZ01000003.1"/>
</dbReference>
<reference evidence="2 3" key="1">
    <citation type="submission" date="2024-06" db="EMBL/GenBank/DDBJ databases">
        <title>The Natural Products Discovery Center: Release of the First 8490 Sequenced Strains for Exploring Actinobacteria Biosynthetic Diversity.</title>
        <authorList>
            <person name="Kalkreuter E."/>
            <person name="Kautsar S.A."/>
            <person name="Yang D."/>
            <person name="Bader C.D."/>
            <person name="Teijaro C.N."/>
            <person name="Fluegel L."/>
            <person name="Davis C.M."/>
            <person name="Simpson J.R."/>
            <person name="Lauterbach L."/>
            <person name="Steele A.D."/>
            <person name="Gui C."/>
            <person name="Meng S."/>
            <person name="Li G."/>
            <person name="Viehrig K."/>
            <person name="Ye F."/>
            <person name="Su P."/>
            <person name="Kiefer A.F."/>
            <person name="Nichols A."/>
            <person name="Cepeda A.J."/>
            <person name="Yan W."/>
            <person name="Fan B."/>
            <person name="Jiang Y."/>
            <person name="Adhikari A."/>
            <person name="Zheng C.-J."/>
            <person name="Schuster L."/>
            <person name="Cowan T.M."/>
            <person name="Smanski M.J."/>
            <person name="Chevrette M.G."/>
            <person name="De Carvalho L.P.S."/>
            <person name="Shen B."/>
        </authorList>
    </citation>
    <scope>NUCLEOTIDE SEQUENCE [LARGE SCALE GENOMIC DNA]</scope>
    <source>
        <strain evidence="2 3">NPDC038104</strain>
    </source>
</reference>
<accession>A0ABV2YAT3</accession>
<dbReference type="InterPro" id="IPR047794">
    <property type="entry name" value="C45_proenzyme-like"/>
</dbReference>
<protein>
    <submittedName>
        <fullName evidence="2">C45 family peptidase</fullName>
    </submittedName>
</protein>
<dbReference type="InterPro" id="IPR005079">
    <property type="entry name" value="Peptidase_C45_hydrolase"/>
</dbReference>
<dbReference type="PANTHER" id="PTHR34180">
    <property type="entry name" value="PEPTIDASE C45"/>
    <property type="match status" value="1"/>
</dbReference>
<dbReference type="Pfam" id="PF03417">
    <property type="entry name" value="AAT"/>
    <property type="match status" value="1"/>
</dbReference>
<sequence length="384" mass="39864">MTPGGGIPLVRASGSPYDLGHAHGEALAGPLRSFLDDSVGRLGKVMHEPVTWDGLRPRIAAHRAAVAAALPDLAEEVAGLAAGAGITDEEAWLLQLRREIMGYRKIRAAGDCTTFARAGASGPVLAQTVDLNGDLDDHLAVLDLAQPAGGHRALVLSFAGLLGYLGLNSRGLAVGLNLVLGGEWRPGVPPYLAIRHLLDTAGSVTEALEALDGLPLASSRNLVLCDRRRSVYVEILENETRIVAEAEVAHANHFLHPDFAPRDEINVFARNSSVRRLDAARAGLAGIPAGAGAEEYFGLLSRPPIRVPDRGDIRAERTVAAVVAFPDRGELHVRRGDPALTGTQVFRLHDDPPVAAGPAATGVAGAAGAAAAGAASRIGGGART</sequence>
<gene>
    <name evidence="2" type="ORF">AB0E65_01145</name>
</gene>
<dbReference type="Gene3D" id="3.60.60.10">
    <property type="entry name" value="Penicillin V Acylase, Chain A"/>
    <property type="match status" value="1"/>
</dbReference>
<name>A0ABV2YAT3_9ACTN</name>
<dbReference type="NCBIfam" id="NF040521">
    <property type="entry name" value="C45_proenzyme"/>
    <property type="match status" value="1"/>
</dbReference>
<dbReference type="Proteomes" id="UP001550850">
    <property type="component" value="Unassembled WGS sequence"/>
</dbReference>